<dbReference type="PROSITE" id="PS51880">
    <property type="entry name" value="TGS"/>
    <property type="match status" value="1"/>
</dbReference>
<dbReference type="SUPFAM" id="SSF81271">
    <property type="entry name" value="TGS-like"/>
    <property type="match status" value="1"/>
</dbReference>
<dbReference type="PANTHER" id="PTHR21262:SF31">
    <property type="entry name" value="GTP PYROPHOSPHOKINASE"/>
    <property type="match status" value="1"/>
</dbReference>
<dbReference type="Gene3D" id="3.30.70.260">
    <property type="match status" value="1"/>
</dbReference>
<evidence type="ECO:0000256" key="6">
    <source>
        <dbReference type="RuleBase" id="RU003847"/>
    </source>
</evidence>
<dbReference type="SMART" id="SM00954">
    <property type="entry name" value="RelA_SpoT"/>
    <property type="match status" value="1"/>
</dbReference>
<name>A0A0A7EFX8_9GAMM</name>
<dbReference type="InterPro" id="IPR012676">
    <property type="entry name" value="TGS-like"/>
</dbReference>
<dbReference type="AlphaFoldDB" id="A0A0A7EFX8"/>
<evidence type="ECO:0000256" key="2">
    <source>
        <dbReference type="ARBA" id="ARBA00025704"/>
    </source>
</evidence>
<dbReference type="PANTHER" id="PTHR21262">
    <property type="entry name" value="GUANOSINE-3',5'-BIS DIPHOSPHATE 3'-PYROPHOSPHOHYDROLASE"/>
    <property type="match status" value="1"/>
</dbReference>
<dbReference type="GO" id="GO:0005886">
    <property type="term" value="C:plasma membrane"/>
    <property type="evidence" value="ECO:0007669"/>
    <property type="project" value="TreeGrafter"/>
</dbReference>
<dbReference type="Gene3D" id="3.30.460.10">
    <property type="entry name" value="Beta Polymerase, domain 2"/>
    <property type="match status" value="1"/>
</dbReference>
<dbReference type="SUPFAM" id="SSF55021">
    <property type="entry name" value="ACT-like"/>
    <property type="match status" value="1"/>
</dbReference>
<keyword evidence="10" id="KW-1185">Reference proteome</keyword>
<dbReference type="InterPro" id="IPR045865">
    <property type="entry name" value="ACT-like_dom_sf"/>
</dbReference>
<dbReference type="NCBIfam" id="TIGR00691">
    <property type="entry name" value="spoT_relA"/>
    <property type="match status" value="1"/>
</dbReference>
<dbReference type="FunFam" id="3.10.20.30:FF:000002">
    <property type="entry name" value="GTP pyrophosphokinase (RelA/SpoT)"/>
    <property type="match status" value="1"/>
</dbReference>
<dbReference type="Gene3D" id="3.10.20.30">
    <property type="match status" value="1"/>
</dbReference>
<evidence type="ECO:0000313" key="9">
    <source>
        <dbReference type="EMBL" id="AIY64912.1"/>
    </source>
</evidence>
<proteinExistence type="inferred from homology"/>
<evidence type="ECO:0000256" key="3">
    <source>
        <dbReference type="ARBA" id="ARBA00029754"/>
    </source>
</evidence>
<dbReference type="InterPro" id="IPR004095">
    <property type="entry name" value="TGS"/>
</dbReference>
<dbReference type="RefSeq" id="WP_038640314.1">
    <property type="nucleotide sequence ID" value="NZ_CP009888.1"/>
</dbReference>
<dbReference type="GO" id="GO:0015949">
    <property type="term" value="P:nucleobase-containing small molecule interconversion"/>
    <property type="evidence" value="ECO:0007669"/>
    <property type="project" value="UniProtKB-ARBA"/>
</dbReference>
<dbReference type="HOGENOM" id="CLU_012300_3_0_6"/>
<dbReference type="CDD" id="cd01668">
    <property type="entry name" value="TGS_RSH"/>
    <property type="match status" value="1"/>
</dbReference>
<dbReference type="Pfam" id="PF13291">
    <property type="entry name" value="ACT_4"/>
    <property type="match status" value="1"/>
</dbReference>
<dbReference type="OrthoDB" id="9805041at2"/>
<evidence type="ECO:0000259" key="7">
    <source>
        <dbReference type="PROSITE" id="PS51671"/>
    </source>
</evidence>
<dbReference type="GO" id="GO:0008893">
    <property type="term" value="F:guanosine-3',5'-bis(diphosphate) 3'-diphosphatase activity"/>
    <property type="evidence" value="ECO:0007669"/>
    <property type="project" value="TreeGrafter"/>
</dbReference>
<evidence type="ECO:0000313" key="10">
    <source>
        <dbReference type="Proteomes" id="UP000030341"/>
    </source>
</evidence>
<dbReference type="NCBIfam" id="NF008124">
    <property type="entry name" value="PRK10872.1"/>
    <property type="match status" value="1"/>
</dbReference>
<dbReference type="Pfam" id="PF04607">
    <property type="entry name" value="RelA_SpoT"/>
    <property type="match status" value="1"/>
</dbReference>
<sequence length="728" mass="82810">MVSIRQSHLLANLESFQAWLEMLALSDDKQQQLERAYDYCLAYCEQKKLDDEFETSLPASKEIVEILAELNMDAETLLTAFLTPLYLNGKLDKEHLSKHFSRSVVELLKGVEQMAALGALSFQGKGSTQIDNIRRMLLAMVEDVRAVVIKLAQQVCLLRELKNASEEERVIAAKETDNIFAPLANRLGIGQLKWELEDLSLRYLHPAKYKEIAKLLDDKRIARESYMSNMVALVKAKLAESGIEAEVYGRPKHIYSIYKKMQNKNYEFDQLFDIRAMRVVVSELQDCYAALGIVHTNWRHLNKEFDDYIATPKANGYQSIHTVVFGPEGKTVEIQIRTEAMHQDAELGVAAHWLYKEGSLPGKNSGYEQKISWLRKLLQWQEEVVDDEEFAEELKNQVVEDRVYVFTPRGDILDLPKGATPLDFAYYIHSNVGHRCIGAKVFGKIVPFTHELHTGDQVEILTQKEPNPSRDWLNPSLGYVKSSRARSKIHHWFKQQDRDKNLAAGKEILDAELAKLNLQTKDLKPALTRFNLNSIEDLQVAVGAADVRINQLINFLQNKHLPQDDELPKFRKSAKPRKGDKNGIVVDGVGSLLSHVAKCCEPVPGDSVQGFITQGRGIAVHRSDCEQLEHLRSQFPERFIDVSWADEVCEHYAVTIRIEANDRQGLMRDISSVLANEKTNVLNMNLQTNNARQTAIFEMKIEINNIEQMNKLLVKLSQVDGVFSAVRT</sequence>
<dbReference type="PROSITE" id="PS51671">
    <property type="entry name" value="ACT"/>
    <property type="match status" value="1"/>
</dbReference>
<dbReference type="GO" id="GO:0042594">
    <property type="term" value="P:response to starvation"/>
    <property type="evidence" value="ECO:0007669"/>
    <property type="project" value="TreeGrafter"/>
</dbReference>
<dbReference type="SUPFAM" id="SSF81301">
    <property type="entry name" value="Nucleotidyltransferase"/>
    <property type="match status" value="1"/>
</dbReference>
<dbReference type="GO" id="GO:0008728">
    <property type="term" value="F:GTP diphosphokinase activity"/>
    <property type="evidence" value="ECO:0007669"/>
    <property type="project" value="TreeGrafter"/>
</dbReference>
<feature type="domain" description="ACT" evidence="7">
    <location>
        <begin position="655"/>
        <end position="728"/>
    </location>
</feature>
<dbReference type="InterPro" id="IPR002912">
    <property type="entry name" value="ACT_dom"/>
</dbReference>
<dbReference type="CDD" id="cd04876">
    <property type="entry name" value="ACT_RelA-SpoT"/>
    <property type="match status" value="1"/>
</dbReference>
<evidence type="ECO:0000256" key="4">
    <source>
        <dbReference type="ARBA" id="ARBA00032407"/>
    </source>
</evidence>
<dbReference type="EMBL" id="CP009888">
    <property type="protein sequence ID" value="AIY64912.1"/>
    <property type="molecule type" value="Genomic_DNA"/>
</dbReference>
<gene>
    <name evidence="9" type="primary">relA</name>
    <name evidence="9" type="ORF">OM33_06930</name>
</gene>
<evidence type="ECO:0000259" key="8">
    <source>
        <dbReference type="PROSITE" id="PS51880"/>
    </source>
</evidence>
<dbReference type="SUPFAM" id="SSF109604">
    <property type="entry name" value="HD-domain/PDEase-like"/>
    <property type="match status" value="1"/>
</dbReference>
<dbReference type="InterPro" id="IPR007685">
    <property type="entry name" value="RelA_SpoT"/>
</dbReference>
<dbReference type="GO" id="GO:0015969">
    <property type="term" value="P:guanosine tetraphosphate metabolic process"/>
    <property type="evidence" value="ECO:0007669"/>
    <property type="project" value="InterPro"/>
</dbReference>
<comment type="pathway">
    <text evidence="2">Purine metabolism.</text>
</comment>
<evidence type="ECO:0000256" key="5">
    <source>
        <dbReference type="ARBA" id="ARBA00033308"/>
    </source>
</evidence>
<evidence type="ECO:0000256" key="1">
    <source>
        <dbReference type="ARBA" id="ARBA00019852"/>
    </source>
</evidence>
<dbReference type="CDD" id="cd05399">
    <property type="entry name" value="NT_Rel-Spo_like"/>
    <property type="match status" value="1"/>
</dbReference>
<dbReference type="Gene3D" id="1.10.3210.10">
    <property type="entry name" value="Hypothetical protein af1432"/>
    <property type="match status" value="1"/>
</dbReference>
<feature type="domain" description="TGS" evidence="8">
    <location>
        <begin position="401"/>
        <end position="462"/>
    </location>
</feature>
<dbReference type="InterPro" id="IPR045600">
    <property type="entry name" value="RelA/SpoT_AH_RIS"/>
</dbReference>
<protein>
    <recommendedName>
        <fullName evidence="1">GTP pyrophosphokinase</fullName>
    </recommendedName>
    <alternativeName>
        <fullName evidence="4">(p)ppGpp synthase</fullName>
    </alternativeName>
    <alternativeName>
        <fullName evidence="3">ATP:GTP 3'-pyrophosphotransferase</fullName>
    </alternativeName>
    <alternativeName>
        <fullName evidence="5">ppGpp synthase I</fullName>
    </alternativeName>
</protein>
<dbReference type="InterPro" id="IPR043519">
    <property type="entry name" value="NT_sf"/>
</dbReference>
<dbReference type="eggNOG" id="COG0317">
    <property type="taxonomic scope" value="Bacteria"/>
</dbReference>
<comment type="similarity">
    <text evidence="6">Belongs to the relA/spoT family.</text>
</comment>
<dbReference type="InterPro" id="IPR012675">
    <property type="entry name" value="Beta-grasp_dom_sf"/>
</dbReference>
<dbReference type="Pfam" id="PF02824">
    <property type="entry name" value="TGS"/>
    <property type="match status" value="1"/>
</dbReference>
<dbReference type="Proteomes" id="UP000030341">
    <property type="component" value="Chromosome 1"/>
</dbReference>
<dbReference type="KEGG" id="pseo:OM33_06930"/>
<dbReference type="InterPro" id="IPR033655">
    <property type="entry name" value="TGS_RelA/SpoT"/>
</dbReference>
<accession>A0A0A7EFX8</accession>
<dbReference type="InterPro" id="IPR004811">
    <property type="entry name" value="RelA/Spo_fam"/>
</dbReference>
<reference evidence="9 10" key="1">
    <citation type="submission" date="2014-11" db="EMBL/GenBank/DDBJ databases">
        <title>Complete Genome Sequence of Pseudoalteromonas sp. Strain OCN003 Isolated from Kaneohe Bay, Oahu, Hawaii.</title>
        <authorList>
            <person name="Beurmann S."/>
            <person name="Videau P."/>
            <person name="Ushijima B."/>
            <person name="Smith A.M."/>
            <person name="Aeby G.S."/>
            <person name="Callahan S.M."/>
            <person name="Belcaid M."/>
        </authorList>
    </citation>
    <scope>NUCLEOTIDE SEQUENCE [LARGE SCALE GENOMIC DNA]</scope>
    <source>
        <strain evidence="9 10">OCN003</strain>
    </source>
</reference>
<keyword evidence="9" id="KW-0808">Transferase</keyword>
<dbReference type="STRING" id="1348114.OM33_06930"/>
<dbReference type="FunFam" id="3.30.460.10:FF:000001">
    <property type="entry name" value="GTP pyrophosphokinase RelA"/>
    <property type="match status" value="1"/>
</dbReference>
<comment type="function">
    <text evidence="6">In eubacteria ppGpp (guanosine 3'-diphosphate 5'-diphosphate) is a mediator of the stringent response that coordinates a variety of cellular activities in response to changes in nutritional abundance.</text>
</comment>
<dbReference type="Pfam" id="PF19296">
    <property type="entry name" value="RelA_AH_RIS"/>
    <property type="match status" value="1"/>
</dbReference>
<organism evidence="9 10">
    <name type="scientific">Pseudoalteromonas piratica</name>
    <dbReference type="NCBI Taxonomy" id="1348114"/>
    <lineage>
        <taxon>Bacteria</taxon>
        <taxon>Pseudomonadati</taxon>
        <taxon>Pseudomonadota</taxon>
        <taxon>Gammaproteobacteria</taxon>
        <taxon>Alteromonadales</taxon>
        <taxon>Pseudoalteromonadaceae</taxon>
        <taxon>Pseudoalteromonas</taxon>
    </lineage>
</organism>
<dbReference type="Pfam" id="PF13328">
    <property type="entry name" value="HD_4"/>
    <property type="match status" value="1"/>
</dbReference>